<dbReference type="PANTHER" id="PTHR30008">
    <property type="entry name" value="EXODEOXYRIBONUCLEASE 7 LARGE SUBUNIT"/>
    <property type="match status" value="1"/>
</dbReference>
<dbReference type="GO" id="GO:0009318">
    <property type="term" value="C:exodeoxyribonuclease VII complex"/>
    <property type="evidence" value="ECO:0007669"/>
    <property type="project" value="UniProtKB-UniRule"/>
</dbReference>
<evidence type="ECO:0000259" key="7">
    <source>
        <dbReference type="Pfam" id="PF02601"/>
    </source>
</evidence>
<name>A0A425Y5R1_9BACT</name>
<evidence type="ECO:0000256" key="2">
    <source>
        <dbReference type="ARBA" id="ARBA00022722"/>
    </source>
</evidence>
<protein>
    <recommendedName>
        <fullName evidence="5">Exodeoxyribonuclease 7 large subunit</fullName>
        <ecNumber evidence="5">3.1.11.6</ecNumber>
    </recommendedName>
    <alternativeName>
        <fullName evidence="5">Exodeoxyribonuclease VII large subunit</fullName>
        <shortName evidence="5">Exonuclease VII large subunit</shortName>
    </alternativeName>
</protein>
<evidence type="ECO:0000256" key="4">
    <source>
        <dbReference type="ARBA" id="ARBA00022839"/>
    </source>
</evidence>
<keyword evidence="1 5" id="KW-0963">Cytoplasm</keyword>
<dbReference type="Proteomes" id="UP000285794">
    <property type="component" value="Unassembled WGS sequence"/>
</dbReference>
<dbReference type="GO" id="GO:0006308">
    <property type="term" value="P:DNA catabolic process"/>
    <property type="evidence" value="ECO:0007669"/>
    <property type="project" value="UniProtKB-UniRule"/>
</dbReference>
<proteinExistence type="inferred from homology"/>
<keyword evidence="2 5" id="KW-0540">Nuclease</keyword>
<dbReference type="InterPro" id="IPR025824">
    <property type="entry name" value="OB-fold_nuc-bd_dom"/>
</dbReference>
<accession>A0A425Y5R1</accession>
<dbReference type="PANTHER" id="PTHR30008:SF0">
    <property type="entry name" value="EXODEOXYRIBONUCLEASE 7 LARGE SUBUNIT"/>
    <property type="match status" value="1"/>
</dbReference>
<evidence type="ECO:0000256" key="3">
    <source>
        <dbReference type="ARBA" id="ARBA00022801"/>
    </source>
</evidence>
<organism evidence="9 10">
    <name type="scientific">Ancylomarina euxinus</name>
    <dbReference type="NCBI Taxonomy" id="2283627"/>
    <lineage>
        <taxon>Bacteria</taxon>
        <taxon>Pseudomonadati</taxon>
        <taxon>Bacteroidota</taxon>
        <taxon>Bacteroidia</taxon>
        <taxon>Marinilabiliales</taxon>
        <taxon>Marinifilaceae</taxon>
        <taxon>Ancylomarina</taxon>
    </lineage>
</organism>
<dbReference type="OrthoDB" id="9802795at2"/>
<comment type="subunit">
    <text evidence="5">Heterooligomer composed of large and small subunits.</text>
</comment>
<evidence type="ECO:0000256" key="6">
    <source>
        <dbReference type="RuleBase" id="RU004355"/>
    </source>
</evidence>
<evidence type="ECO:0000313" key="9">
    <source>
        <dbReference type="EMBL" id="RRG23684.1"/>
    </source>
</evidence>
<dbReference type="InterPro" id="IPR020579">
    <property type="entry name" value="Exonuc_VII_lsu_C"/>
</dbReference>
<dbReference type="RefSeq" id="WP_125029726.1">
    <property type="nucleotide sequence ID" value="NZ_JAPXVP010000003.1"/>
</dbReference>
<feature type="domain" description="Exonuclease VII large subunit C-terminal" evidence="7">
    <location>
        <begin position="136"/>
        <end position="450"/>
    </location>
</feature>
<dbReference type="EC" id="3.1.11.6" evidence="5"/>
<comment type="similarity">
    <text evidence="5 6">Belongs to the XseA family.</text>
</comment>
<gene>
    <name evidence="5" type="primary">xseA</name>
    <name evidence="9" type="ORF">DWB61_04645</name>
</gene>
<evidence type="ECO:0000256" key="5">
    <source>
        <dbReference type="HAMAP-Rule" id="MF_00378"/>
    </source>
</evidence>
<dbReference type="GO" id="GO:0008855">
    <property type="term" value="F:exodeoxyribonuclease VII activity"/>
    <property type="evidence" value="ECO:0007669"/>
    <property type="project" value="UniProtKB-UniRule"/>
</dbReference>
<feature type="domain" description="OB-fold nucleic acid binding" evidence="8">
    <location>
        <begin position="5"/>
        <end position="112"/>
    </location>
</feature>
<dbReference type="Pfam" id="PF13742">
    <property type="entry name" value="tRNA_anti_2"/>
    <property type="match status" value="1"/>
</dbReference>
<dbReference type="InterPro" id="IPR003753">
    <property type="entry name" value="Exonuc_VII_L"/>
</dbReference>
<evidence type="ECO:0000313" key="10">
    <source>
        <dbReference type="Proteomes" id="UP000285794"/>
    </source>
</evidence>
<dbReference type="EMBL" id="QQWG01000003">
    <property type="protein sequence ID" value="RRG23684.1"/>
    <property type="molecule type" value="Genomic_DNA"/>
</dbReference>
<dbReference type="GO" id="GO:0003676">
    <property type="term" value="F:nucleic acid binding"/>
    <property type="evidence" value="ECO:0007669"/>
    <property type="project" value="InterPro"/>
</dbReference>
<comment type="catalytic activity">
    <reaction evidence="5 6">
        <text>Exonucleolytic cleavage in either 5'- to 3'- or 3'- to 5'-direction to yield nucleoside 5'-phosphates.</text>
        <dbReference type="EC" id="3.1.11.6"/>
    </reaction>
</comment>
<keyword evidence="3 5" id="KW-0378">Hydrolase</keyword>
<comment type="subcellular location">
    <subcellularLocation>
        <location evidence="5 6">Cytoplasm</location>
    </subcellularLocation>
</comment>
<reference evidence="9 10" key="1">
    <citation type="submission" date="2018-07" db="EMBL/GenBank/DDBJ databases">
        <title>Draft genome sequence of Ancylomarina sp. M1P.</title>
        <authorList>
            <person name="Yadav S."/>
            <person name="Villanueva L."/>
            <person name="Damste J.S.S."/>
        </authorList>
    </citation>
    <scope>NUCLEOTIDE SEQUENCE [LARGE SCALE GENOMIC DNA]</scope>
    <source>
        <strain evidence="9 10">M1P</strain>
    </source>
</reference>
<sequence>MKGISLYQLNNQIKSHLSDAFSDEIWVVAEISELRQTQTGHCYLELIEKDENTDQITAKARATIWAYAFRMLNPYFKTSTGQTLTSGIKVLIKVSIEFQEIYGYSLNIKDIDPTYTLGDMARRKKEVIDRLKQEGVFDMNRDLLFPEIPKTIALISSPTAAGYEDFVDQLENNAQGYQFHHKLFPAIMQGNQAEASIIATLEKIYAYEDIFDVVVIIRGGGSTSDLNCFDNYDLAQNIAQFPLPVISGIGHERDESVVDMVANVKVKTPTAAAEFLIDCFDECESYHEGLQENFLAGVQDILMESSDRLQQLSQKFTPLVHQILASKNNQLDMLRQSIISSGKSLLRNSKHQLQSFSFDLKLSIKHQLDMEQMRLNQFILKQKNVSRRFFNKHKHQLELFEQSAKYADPENILKKGYTLTLSNGKIIKDISQLKEDDIIETKFAKGSIESQIKQIKK</sequence>
<dbReference type="NCBIfam" id="TIGR00237">
    <property type="entry name" value="xseA"/>
    <property type="match status" value="1"/>
</dbReference>
<evidence type="ECO:0000256" key="1">
    <source>
        <dbReference type="ARBA" id="ARBA00022490"/>
    </source>
</evidence>
<comment type="caution">
    <text evidence="9">The sequence shown here is derived from an EMBL/GenBank/DDBJ whole genome shotgun (WGS) entry which is preliminary data.</text>
</comment>
<comment type="function">
    <text evidence="5">Bidirectionally degrades single-stranded DNA into large acid-insoluble oligonucleotides, which are then degraded further into small acid-soluble oligonucleotides.</text>
</comment>
<dbReference type="HAMAP" id="MF_00378">
    <property type="entry name" value="Exonuc_7_L"/>
    <property type="match status" value="1"/>
</dbReference>
<keyword evidence="10" id="KW-1185">Reference proteome</keyword>
<evidence type="ECO:0000259" key="8">
    <source>
        <dbReference type="Pfam" id="PF13742"/>
    </source>
</evidence>
<dbReference type="CDD" id="cd04489">
    <property type="entry name" value="ExoVII_LU_OBF"/>
    <property type="match status" value="1"/>
</dbReference>
<dbReference type="Pfam" id="PF02601">
    <property type="entry name" value="Exonuc_VII_L"/>
    <property type="match status" value="1"/>
</dbReference>
<dbReference type="GO" id="GO:0005737">
    <property type="term" value="C:cytoplasm"/>
    <property type="evidence" value="ECO:0007669"/>
    <property type="project" value="UniProtKB-SubCell"/>
</dbReference>
<dbReference type="AlphaFoldDB" id="A0A425Y5R1"/>
<keyword evidence="4 5" id="KW-0269">Exonuclease</keyword>